<dbReference type="PROSITE" id="PS50850">
    <property type="entry name" value="MFS"/>
    <property type="match status" value="1"/>
</dbReference>
<accession>A0A934QBT7</accession>
<reference evidence="10" key="1">
    <citation type="submission" date="2020-12" db="EMBL/GenBank/DDBJ databases">
        <title>Leucobacter sp. CAS2, isolated from Chromium sludge.</title>
        <authorList>
            <person name="Xu Z."/>
        </authorList>
    </citation>
    <scope>NUCLEOTIDE SEQUENCE</scope>
    <source>
        <strain evidence="10">CSA2</strain>
    </source>
</reference>
<feature type="transmembrane region" description="Helical" evidence="8">
    <location>
        <begin position="77"/>
        <end position="98"/>
    </location>
</feature>
<evidence type="ECO:0000256" key="4">
    <source>
        <dbReference type="ARBA" id="ARBA00022692"/>
    </source>
</evidence>
<feature type="transmembrane region" description="Helical" evidence="8">
    <location>
        <begin position="285"/>
        <end position="305"/>
    </location>
</feature>
<feature type="transmembrane region" description="Helical" evidence="8">
    <location>
        <begin position="421"/>
        <end position="440"/>
    </location>
</feature>
<dbReference type="Gene3D" id="1.20.1250.20">
    <property type="entry name" value="MFS general substrate transporter like domains"/>
    <property type="match status" value="1"/>
</dbReference>
<evidence type="ECO:0000313" key="11">
    <source>
        <dbReference type="Proteomes" id="UP000618733"/>
    </source>
</evidence>
<feature type="domain" description="Major facilitator superfamily (MFS) profile" evidence="9">
    <location>
        <begin position="207"/>
        <end position="456"/>
    </location>
</feature>
<dbReference type="SUPFAM" id="SSF103473">
    <property type="entry name" value="MFS general substrate transporter"/>
    <property type="match status" value="1"/>
</dbReference>
<feature type="transmembrane region" description="Helical" evidence="8">
    <location>
        <begin position="110"/>
        <end position="131"/>
    </location>
</feature>
<dbReference type="AlphaFoldDB" id="A0A934QBT7"/>
<keyword evidence="11" id="KW-1185">Reference proteome</keyword>
<keyword evidence="2" id="KW-0813">Transport</keyword>
<evidence type="ECO:0000256" key="8">
    <source>
        <dbReference type="SAM" id="Phobius"/>
    </source>
</evidence>
<feature type="transmembrane region" description="Helical" evidence="8">
    <location>
        <begin position="203"/>
        <end position="222"/>
    </location>
</feature>
<feature type="transmembrane region" description="Helical" evidence="8">
    <location>
        <begin position="352"/>
        <end position="376"/>
    </location>
</feature>
<dbReference type="GO" id="GO:0005886">
    <property type="term" value="C:plasma membrane"/>
    <property type="evidence" value="ECO:0007669"/>
    <property type="project" value="UniProtKB-SubCell"/>
</dbReference>
<evidence type="ECO:0000256" key="6">
    <source>
        <dbReference type="ARBA" id="ARBA00023136"/>
    </source>
</evidence>
<evidence type="ECO:0000313" key="10">
    <source>
        <dbReference type="EMBL" id="MBK0420970.1"/>
    </source>
</evidence>
<keyword evidence="6 8" id="KW-0472">Membrane</keyword>
<feature type="transmembrane region" description="Helical" evidence="8">
    <location>
        <begin position="169"/>
        <end position="197"/>
    </location>
</feature>
<dbReference type="RefSeq" id="WP_200131170.1">
    <property type="nucleotide sequence ID" value="NZ_JAEHOI010000002.1"/>
</dbReference>
<feature type="transmembrane region" description="Helical" evidence="8">
    <location>
        <begin position="48"/>
        <end position="71"/>
    </location>
</feature>
<dbReference type="PANTHER" id="PTHR23513:SF9">
    <property type="entry name" value="ENTEROBACTIN EXPORTER ENTS"/>
    <property type="match status" value="1"/>
</dbReference>
<name>A0A934QBT7_9MICO</name>
<dbReference type="InterPro" id="IPR010290">
    <property type="entry name" value="TM_effector"/>
</dbReference>
<sequence>MDDRRDGEGGSDAAPEDGGQASPRRGSRLRSLLVDLSPLQQSPAFARLWIGTSIAQIGAQVTIVAVGLHIYEITHSTLAVSLVALWALGPMILAGFVGGALADTFDRRKVSLITAVIAWTSIGTMALIAFLRVELTWPYYALAAVNAASATIMGATRGAMLPRLLLPQLLPAAAALNGITMGLAVTVGPAIAGILVASVGVPWTYLLDAVLFTGAFVGILGLPAMVPDGKKSAPGFGSVVESIRFLRGAPNIRATFVWDLTAMIFGTPRVVFPAAGALVLGGGPVTVGVLTACFALGALICGLFSGPLGFVRRQGRAVTLAIAAFGVCTALFGVVLLVTSLAGGGIAPSEPIIPAIVLAGIALAGAGASDNVSAVFRTTILQAAAPDDVRGRMQGLFYVVVAGGPRVGDLLAGGIATLIAIWAPALLGGVVIVAIMLLLLRFARGFQRYDAHSPTP</sequence>
<evidence type="ECO:0000259" key="9">
    <source>
        <dbReference type="PROSITE" id="PS50850"/>
    </source>
</evidence>
<evidence type="ECO:0000256" key="1">
    <source>
        <dbReference type="ARBA" id="ARBA00004429"/>
    </source>
</evidence>
<feature type="transmembrane region" description="Helical" evidence="8">
    <location>
        <begin position="137"/>
        <end position="157"/>
    </location>
</feature>
<evidence type="ECO:0000256" key="7">
    <source>
        <dbReference type="SAM" id="MobiDB-lite"/>
    </source>
</evidence>
<dbReference type="InterPro" id="IPR020846">
    <property type="entry name" value="MFS_dom"/>
</dbReference>
<organism evidence="10 11">
    <name type="scientific">Leucobacter edaphi</name>
    <dbReference type="NCBI Taxonomy" id="2796472"/>
    <lineage>
        <taxon>Bacteria</taxon>
        <taxon>Bacillati</taxon>
        <taxon>Actinomycetota</taxon>
        <taxon>Actinomycetes</taxon>
        <taxon>Micrococcales</taxon>
        <taxon>Microbacteriaceae</taxon>
        <taxon>Leucobacter</taxon>
    </lineage>
</organism>
<evidence type="ECO:0000256" key="2">
    <source>
        <dbReference type="ARBA" id="ARBA00022448"/>
    </source>
</evidence>
<keyword evidence="5 8" id="KW-1133">Transmembrane helix</keyword>
<dbReference type="CDD" id="cd06173">
    <property type="entry name" value="MFS_MefA_like"/>
    <property type="match status" value="1"/>
</dbReference>
<comment type="caution">
    <text evidence="10">The sequence shown here is derived from an EMBL/GenBank/DDBJ whole genome shotgun (WGS) entry which is preliminary data.</text>
</comment>
<dbReference type="PANTHER" id="PTHR23513">
    <property type="entry name" value="INTEGRAL MEMBRANE EFFLUX PROTEIN-RELATED"/>
    <property type="match status" value="1"/>
</dbReference>
<feature type="transmembrane region" description="Helical" evidence="8">
    <location>
        <begin position="317"/>
        <end position="346"/>
    </location>
</feature>
<comment type="subcellular location">
    <subcellularLocation>
        <location evidence="1">Cell inner membrane</location>
        <topology evidence="1">Multi-pass membrane protein</topology>
    </subcellularLocation>
</comment>
<evidence type="ECO:0000256" key="5">
    <source>
        <dbReference type="ARBA" id="ARBA00022989"/>
    </source>
</evidence>
<evidence type="ECO:0000256" key="3">
    <source>
        <dbReference type="ARBA" id="ARBA00022475"/>
    </source>
</evidence>
<dbReference type="EMBL" id="JAEHOI010000002">
    <property type="protein sequence ID" value="MBK0420970.1"/>
    <property type="molecule type" value="Genomic_DNA"/>
</dbReference>
<proteinExistence type="predicted"/>
<keyword evidence="3" id="KW-1003">Cell membrane</keyword>
<dbReference type="Pfam" id="PF05977">
    <property type="entry name" value="MFS_3"/>
    <property type="match status" value="1"/>
</dbReference>
<protein>
    <submittedName>
        <fullName evidence="10">MFS transporter</fullName>
    </submittedName>
</protein>
<feature type="transmembrane region" description="Helical" evidence="8">
    <location>
        <begin position="396"/>
        <end position="415"/>
    </location>
</feature>
<dbReference type="InterPro" id="IPR036259">
    <property type="entry name" value="MFS_trans_sf"/>
</dbReference>
<gene>
    <name evidence="10" type="ORF">JD292_02590</name>
</gene>
<keyword evidence="4 8" id="KW-0812">Transmembrane</keyword>
<dbReference type="Proteomes" id="UP000618733">
    <property type="component" value="Unassembled WGS sequence"/>
</dbReference>
<dbReference type="GO" id="GO:0022857">
    <property type="term" value="F:transmembrane transporter activity"/>
    <property type="evidence" value="ECO:0007669"/>
    <property type="project" value="InterPro"/>
</dbReference>
<feature type="region of interest" description="Disordered" evidence="7">
    <location>
        <begin position="1"/>
        <end position="25"/>
    </location>
</feature>